<keyword evidence="12" id="KW-0812">Transmembrane</keyword>
<dbReference type="FunFam" id="1.10.287.130:FF:000001">
    <property type="entry name" value="Two-component sensor histidine kinase"/>
    <property type="match status" value="1"/>
</dbReference>
<dbReference type="Pfam" id="PF00672">
    <property type="entry name" value="HAMP"/>
    <property type="match status" value="1"/>
</dbReference>
<dbReference type="Pfam" id="PF02518">
    <property type="entry name" value="HATPase_c"/>
    <property type="match status" value="1"/>
</dbReference>
<proteinExistence type="predicted"/>
<dbReference type="PANTHER" id="PTHR43711">
    <property type="entry name" value="TWO-COMPONENT HISTIDINE KINASE"/>
    <property type="match status" value="1"/>
</dbReference>
<dbReference type="InterPro" id="IPR004358">
    <property type="entry name" value="Sig_transdc_His_kin-like_C"/>
</dbReference>
<keyword evidence="9" id="KW-0067">ATP-binding</keyword>
<dbReference type="Gene3D" id="1.10.287.130">
    <property type="match status" value="1"/>
</dbReference>
<dbReference type="Gene3D" id="6.10.340.10">
    <property type="match status" value="1"/>
</dbReference>
<dbReference type="FunFam" id="3.30.565.10:FF:000006">
    <property type="entry name" value="Sensor histidine kinase WalK"/>
    <property type="match status" value="1"/>
</dbReference>
<dbReference type="EMBL" id="BMHQ01000001">
    <property type="protein sequence ID" value="GGE03231.1"/>
    <property type="molecule type" value="Genomic_DNA"/>
</dbReference>
<keyword evidence="16" id="KW-1185">Reference proteome</keyword>
<evidence type="ECO:0000313" key="15">
    <source>
        <dbReference type="EMBL" id="GGE03231.1"/>
    </source>
</evidence>
<dbReference type="InterPro" id="IPR036097">
    <property type="entry name" value="HisK_dim/P_sf"/>
</dbReference>
<dbReference type="Gene3D" id="3.30.565.10">
    <property type="entry name" value="Histidine kinase-like ATPase, C-terminal domain"/>
    <property type="match status" value="1"/>
</dbReference>
<dbReference type="SMART" id="SM00388">
    <property type="entry name" value="HisKA"/>
    <property type="match status" value="1"/>
</dbReference>
<comment type="caution">
    <text evidence="15">The sequence shown here is derived from an EMBL/GenBank/DDBJ whole genome shotgun (WGS) entry which is preliminary data.</text>
</comment>
<dbReference type="PRINTS" id="PR00344">
    <property type="entry name" value="BCTRLSENSOR"/>
</dbReference>
<comment type="subcellular location">
    <subcellularLocation>
        <location evidence="2">Cell membrane</location>
        <topology evidence="2">Multi-pass membrane protein</topology>
    </subcellularLocation>
</comment>
<keyword evidence="11 12" id="KW-0472">Membrane</keyword>
<evidence type="ECO:0000256" key="2">
    <source>
        <dbReference type="ARBA" id="ARBA00004651"/>
    </source>
</evidence>
<dbReference type="PANTHER" id="PTHR43711:SF1">
    <property type="entry name" value="HISTIDINE KINASE 1"/>
    <property type="match status" value="1"/>
</dbReference>
<evidence type="ECO:0000256" key="9">
    <source>
        <dbReference type="ARBA" id="ARBA00022840"/>
    </source>
</evidence>
<dbReference type="GO" id="GO:0000155">
    <property type="term" value="F:phosphorelay sensor kinase activity"/>
    <property type="evidence" value="ECO:0007669"/>
    <property type="project" value="InterPro"/>
</dbReference>
<evidence type="ECO:0000313" key="16">
    <source>
        <dbReference type="Proteomes" id="UP000625210"/>
    </source>
</evidence>
<dbReference type="RefSeq" id="WP_188645896.1">
    <property type="nucleotide sequence ID" value="NZ_BMHQ01000001.1"/>
</dbReference>
<evidence type="ECO:0000256" key="6">
    <source>
        <dbReference type="ARBA" id="ARBA00022679"/>
    </source>
</evidence>
<evidence type="ECO:0000256" key="7">
    <source>
        <dbReference type="ARBA" id="ARBA00022741"/>
    </source>
</evidence>
<dbReference type="GO" id="GO:0005886">
    <property type="term" value="C:plasma membrane"/>
    <property type="evidence" value="ECO:0007669"/>
    <property type="project" value="UniProtKB-SubCell"/>
</dbReference>
<dbReference type="Proteomes" id="UP000625210">
    <property type="component" value="Unassembled WGS sequence"/>
</dbReference>
<evidence type="ECO:0000256" key="4">
    <source>
        <dbReference type="ARBA" id="ARBA00022475"/>
    </source>
</evidence>
<dbReference type="InterPro" id="IPR003661">
    <property type="entry name" value="HisK_dim/P_dom"/>
</dbReference>
<gene>
    <name evidence="15" type="ORF">GCM10011571_00040</name>
</gene>
<evidence type="ECO:0000256" key="5">
    <source>
        <dbReference type="ARBA" id="ARBA00022553"/>
    </source>
</evidence>
<dbReference type="CDD" id="cd00082">
    <property type="entry name" value="HisKA"/>
    <property type="match status" value="1"/>
</dbReference>
<feature type="transmembrane region" description="Helical" evidence="12">
    <location>
        <begin position="38"/>
        <end position="57"/>
    </location>
</feature>
<dbReference type="CDD" id="cd06225">
    <property type="entry name" value="HAMP"/>
    <property type="match status" value="1"/>
</dbReference>
<organism evidence="15 16">
    <name type="scientific">Marinithermofilum abyssi</name>
    <dbReference type="NCBI Taxonomy" id="1571185"/>
    <lineage>
        <taxon>Bacteria</taxon>
        <taxon>Bacillati</taxon>
        <taxon>Bacillota</taxon>
        <taxon>Bacilli</taxon>
        <taxon>Bacillales</taxon>
        <taxon>Thermoactinomycetaceae</taxon>
        <taxon>Marinithermofilum</taxon>
    </lineage>
</organism>
<reference evidence="15" key="2">
    <citation type="submission" date="2020-09" db="EMBL/GenBank/DDBJ databases">
        <authorList>
            <person name="Sun Q."/>
            <person name="Zhou Y."/>
        </authorList>
    </citation>
    <scope>NUCLEOTIDE SEQUENCE</scope>
    <source>
        <strain evidence="15">CGMCC 1.15179</strain>
    </source>
</reference>
<evidence type="ECO:0000256" key="8">
    <source>
        <dbReference type="ARBA" id="ARBA00022777"/>
    </source>
</evidence>
<feature type="transmembrane region" description="Helical" evidence="12">
    <location>
        <begin position="7"/>
        <end position="26"/>
    </location>
</feature>
<evidence type="ECO:0000256" key="11">
    <source>
        <dbReference type="ARBA" id="ARBA00023136"/>
    </source>
</evidence>
<accession>A0A8J2VF82</accession>
<feature type="domain" description="HAMP" evidence="14">
    <location>
        <begin position="59"/>
        <end position="112"/>
    </location>
</feature>
<dbReference type="PROSITE" id="PS50885">
    <property type="entry name" value="HAMP"/>
    <property type="match status" value="1"/>
</dbReference>
<keyword evidence="8 15" id="KW-0418">Kinase</keyword>
<dbReference type="AlphaFoldDB" id="A0A8J2VF82"/>
<dbReference type="PROSITE" id="PS50109">
    <property type="entry name" value="HIS_KIN"/>
    <property type="match status" value="1"/>
</dbReference>
<keyword evidence="10" id="KW-0902">Two-component regulatory system</keyword>
<keyword evidence="4" id="KW-1003">Cell membrane</keyword>
<comment type="catalytic activity">
    <reaction evidence="1">
        <text>ATP + protein L-histidine = ADP + protein N-phospho-L-histidine.</text>
        <dbReference type="EC" id="2.7.13.3"/>
    </reaction>
</comment>
<dbReference type="SMART" id="SM00304">
    <property type="entry name" value="HAMP"/>
    <property type="match status" value="1"/>
</dbReference>
<dbReference type="InterPro" id="IPR050736">
    <property type="entry name" value="Sensor_HK_Regulatory"/>
</dbReference>
<dbReference type="EC" id="2.7.13.3" evidence="3"/>
<dbReference type="SMART" id="SM00387">
    <property type="entry name" value="HATPase_c"/>
    <property type="match status" value="1"/>
</dbReference>
<evidence type="ECO:0000256" key="12">
    <source>
        <dbReference type="SAM" id="Phobius"/>
    </source>
</evidence>
<dbReference type="InterPro" id="IPR036890">
    <property type="entry name" value="HATPase_C_sf"/>
</dbReference>
<dbReference type="SUPFAM" id="SSF55874">
    <property type="entry name" value="ATPase domain of HSP90 chaperone/DNA topoisomerase II/histidine kinase"/>
    <property type="match status" value="1"/>
</dbReference>
<feature type="domain" description="Histidine kinase" evidence="13">
    <location>
        <begin position="127"/>
        <end position="349"/>
    </location>
</feature>
<dbReference type="CDD" id="cd00075">
    <property type="entry name" value="HATPase"/>
    <property type="match status" value="1"/>
</dbReference>
<dbReference type="InterPro" id="IPR003660">
    <property type="entry name" value="HAMP_dom"/>
</dbReference>
<dbReference type="InterPro" id="IPR005467">
    <property type="entry name" value="His_kinase_dom"/>
</dbReference>
<reference evidence="15" key="1">
    <citation type="journal article" date="2014" name="Int. J. Syst. Evol. Microbiol.">
        <title>Complete genome sequence of Corynebacterium casei LMG S-19264T (=DSM 44701T), isolated from a smear-ripened cheese.</title>
        <authorList>
            <consortium name="US DOE Joint Genome Institute (JGI-PGF)"/>
            <person name="Walter F."/>
            <person name="Albersmeier A."/>
            <person name="Kalinowski J."/>
            <person name="Ruckert C."/>
        </authorList>
    </citation>
    <scope>NUCLEOTIDE SEQUENCE</scope>
    <source>
        <strain evidence="15">CGMCC 1.15179</strain>
    </source>
</reference>
<dbReference type="Pfam" id="PF00512">
    <property type="entry name" value="HisKA"/>
    <property type="match status" value="1"/>
</dbReference>
<dbReference type="SUPFAM" id="SSF47384">
    <property type="entry name" value="Homodimeric domain of signal transducing histidine kinase"/>
    <property type="match status" value="1"/>
</dbReference>
<name>A0A8J2VF82_9BACL</name>
<evidence type="ECO:0000256" key="1">
    <source>
        <dbReference type="ARBA" id="ARBA00000085"/>
    </source>
</evidence>
<evidence type="ECO:0000256" key="3">
    <source>
        <dbReference type="ARBA" id="ARBA00012438"/>
    </source>
</evidence>
<dbReference type="GO" id="GO:0005524">
    <property type="term" value="F:ATP binding"/>
    <property type="evidence" value="ECO:0007669"/>
    <property type="project" value="UniProtKB-KW"/>
</dbReference>
<keyword evidence="12" id="KW-1133">Transmembrane helix</keyword>
<sequence length="358" mass="40922">MKLRSQLLLINFISMLLLLIALVIGYQKMFLTLEQTKWLTAFTLVAGGVSVTAYWIMTIPITRSLKRLITMTEQMAEHRFIKSKQKVTGPTELRQLAHSFLVMSERLQASIAQIKQSEKAHRELVANVSHDLRTPLASIQSFVEALQDDVLQDPDILQQYLFTIRSETKRLSAMINDLFELSLLEAGQQPFQPVPAYLDQLLIDVLDSHQLLLREKNLHLNVEVDRHLPRLSIMPHKVARIISNLLQNAIRYSPPGGLIELDVRLLTEEQMVEIRLLDQGTGIPEHERSRIFERFYRTDQSRNRESGGAGLGLAIARSLVDLHGGRIGVRTRSDGKQGSEFWFRLPIDPPLKNNRKLQ</sequence>
<keyword evidence="6" id="KW-0808">Transferase</keyword>
<protein>
    <recommendedName>
        <fullName evidence="3">histidine kinase</fullName>
        <ecNumber evidence="3">2.7.13.3</ecNumber>
    </recommendedName>
</protein>
<evidence type="ECO:0000259" key="14">
    <source>
        <dbReference type="PROSITE" id="PS50885"/>
    </source>
</evidence>
<evidence type="ECO:0000259" key="13">
    <source>
        <dbReference type="PROSITE" id="PS50109"/>
    </source>
</evidence>
<dbReference type="InterPro" id="IPR003594">
    <property type="entry name" value="HATPase_dom"/>
</dbReference>
<keyword evidence="7" id="KW-0547">Nucleotide-binding</keyword>
<evidence type="ECO:0000256" key="10">
    <source>
        <dbReference type="ARBA" id="ARBA00023012"/>
    </source>
</evidence>
<keyword evidence="5" id="KW-0597">Phosphoprotein</keyword>